<dbReference type="GO" id="GO:0005524">
    <property type="term" value="F:ATP binding"/>
    <property type="evidence" value="ECO:0007669"/>
    <property type="project" value="UniProtKB-KW"/>
</dbReference>
<protein>
    <recommendedName>
        <fullName evidence="5">5-formyltetrahydrofolate cyclo-ligase</fullName>
        <ecNumber evidence="5">6.3.3.2</ecNumber>
    </recommendedName>
</protein>
<evidence type="ECO:0000313" key="7">
    <source>
        <dbReference type="Proteomes" id="UP000528322"/>
    </source>
</evidence>
<evidence type="ECO:0000313" key="6">
    <source>
        <dbReference type="EMBL" id="MBB5022042.1"/>
    </source>
</evidence>
<dbReference type="Pfam" id="PF01812">
    <property type="entry name" value="5-FTHF_cyc-lig"/>
    <property type="match status" value="1"/>
</dbReference>
<evidence type="ECO:0000256" key="2">
    <source>
        <dbReference type="ARBA" id="ARBA00022741"/>
    </source>
</evidence>
<name>A0A7W7Y4V6_9BACT</name>
<feature type="binding site" evidence="4">
    <location>
        <position position="54"/>
    </location>
    <ligand>
        <name>substrate</name>
    </ligand>
</feature>
<comment type="catalytic activity">
    <reaction evidence="5">
        <text>(6S)-5-formyl-5,6,7,8-tetrahydrofolate + ATP = (6R)-5,10-methenyltetrahydrofolate + ADP + phosphate</text>
        <dbReference type="Rhea" id="RHEA:10488"/>
        <dbReference type="ChEBI" id="CHEBI:30616"/>
        <dbReference type="ChEBI" id="CHEBI:43474"/>
        <dbReference type="ChEBI" id="CHEBI:57455"/>
        <dbReference type="ChEBI" id="CHEBI:57457"/>
        <dbReference type="ChEBI" id="CHEBI:456216"/>
        <dbReference type="EC" id="6.3.3.2"/>
    </reaction>
</comment>
<comment type="similarity">
    <text evidence="1 5">Belongs to the 5-formyltetrahydrofolate cyclo-ligase family.</text>
</comment>
<dbReference type="GO" id="GO:0035999">
    <property type="term" value="P:tetrahydrofolate interconversion"/>
    <property type="evidence" value="ECO:0007669"/>
    <property type="project" value="TreeGrafter"/>
</dbReference>
<dbReference type="GO" id="GO:0046872">
    <property type="term" value="F:metal ion binding"/>
    <property type="evidence" value="ECO:0007669"/>
    <property type="project" value="UniProtKB-KW"/>
</dbReference>
<dbReference type="InterPro" id="IPR002698">
    <property type="entry name" value="FTHF_cligase"/>
</dbReference>
<keyword evidence="2 4" id="KW-0547">Nucleotide-binding</keyword>
<dbReference type="AlphaFoldDB" id="A0A7W7Y4V6"/>
<keyword evidence="3 4" id="KW-0067">ATP-binding</keyword>
<dbReference type="SUPFAM" id="SSF100950">
    <property type="entry name" value="NagB/RpiA/CoA transferase-like"/>
    <property type="match status" value="1"/>
</dbReference>
<dbReference type="GO" id="GO:0009396">
    <property type="term" value="P:folic acid-containing compound biosynthetic process"/>
    <property type="evidence" value="ECO:0007669"/>
    <property type="project" value="TreeGrafter"/>
</dbReference>
<dbReference type="PIRSF" id="PIRSF006806">
    <property type="entry name" value="FTHF_cligase"/>
    <property type="match status" value="1"/>
</dbReference>
<feature type="binding site" evidence="4">
    <location>
        <begin position="132"/>
        <end position="140"/>
    </location>
    <ligand>
        <name>ATP</name>
        <dbReference type="ChEBI" id="CHEBI:30616"/>
    </ligand>
</feature>
<dbReference type="InterPro" id="IPR024185">
    <property type="entry name" value="FTHF_cligase-like_sf"/>
</dbReference>
<proteinExistence type="inferred from homology"/>
<dbReference type="PANTHER" id="PTHR23407:SF1">
    <property type="entry name" value="5-FORMYLTETRAHYDROFOLATE CYCLO-LIGASE"/>
    <property type="match status" value="1"/>
</dbReference>
<feature type="binding site" evidence="4">
    <location>
        <position position="59"/>
    </location>
    <ligand>
        <name>substrate</name>
    </ligand>
</feature>
<reference evidence="6 7" key="1">
    <citation type="submission" date="2020-08" db="EMBL/GenBank/DDBJ databases">
        <title>Genomic Encyclopedia of Type Strains, Phase IV (KMG-IV): sequencing the most valuable type-strain genomes for metagenomic binning, comparative biology and taxonomic classification.</title>
        <authorList>
            <person name="Goeker M."/>
        </authorList>
    </citation>
    <scope>NUCLEOTIDE SEQUENCE [LARGE SCALE GENOMIC DNA]</scope>
    <source>
        <strain evidence="6 7">DSM 22071</strain>
    </source>
</reference>
<keyword evidence="7" id="KW-1185">Reference proteome</keyword>
<dbReference type="InterPro" id="IPR037171">
    <property type="entry name" value="NagB/RpiA_transferase-like"/>
</dbReference>
<feature type="binding site" evidence="4">
    <location>
        <begin position="8"/>
        <end position="12"/>
    </location>
    <ligand>
        <name>ATP</name>
        <dbReference type="ChEBI" id="CHEBI:30616"/>
    </ligand>
</feature>
<dbReference type="Gene3D" id="3.40.50.10420">
    <property type="entry name" value="NagB/RpiA/CoA transferase-like"/>
    <property type="match status" value="1"/>
</dbReference>
<dbReference type="GO" id="GO:0030272">
    <property type="term" value="F:5-formyltetrahydrofolate cyclo-ligase activity"/>
    <property type="evidence" value="ECO:0007669"/>
    <property type="project" value="UniProtKB-EC"/>
</dbReference>
<evidence type="ECO:0000256" key="5">
    <source>
        <dbReference type="RuleBase" id="RU361279"/>
    </source>
</evidence>
<evidence type="ECO:0000256" key="3">
    <source>
        <dbReference type="ARBA" id="ARBA00022840"/>
    </source>
</evidence>
<sequence>MHRISAVKQQLRLVCQKQRQLISFQQQQRLGSIISQRLIHLLGPHLPTNVASYVPLAGEVDITPLNTYILKQNGHLLLPRVTGVDMSMHQVTGLNQLVRHGKMWQPSSDTCRCDEVPLIIVPGVAFDKLRNRMGYGKGYYDRFLANNNHHRSFLVGVVQEDLLFASIPAEPHDRKVDMIVTETSIIGGKPWKS</sequence>
<dbReference type="EMBL" id="JACHID010000007">
    <property type="protein sequence ID" value="MBB5022042.1"/>
    <property type="molecule type" value="Genomic_DNA"/>
</dbReference>
<keyword evidence="6" id="KW-0436">Ligase</keyword>
<keyword evidence="5" id="KW-0460">Magnesium</keyword>
<comment type="cofactor">
    <cofactor evidence="5">
        <name>Mg(2+)</name>
        <dbReference type="ChEBI" id="CHEBI:18420"/>
    </cofactor>
</comment>
<dbReference type="EC" id="6.3.3.2" evidence="5"/>
<organism evidence="6 7">
    <name type="scientific">Desulfurispira natronophila</name>
    <dbReference type="NCBI Taxonomy" id="682562"/>
    <lineage>
        <taxon>Bacteria</taxon>
        <taxon>Pseudomonadati</taxon>
        <taxon>Chrysiogenota</taxon>
        <taxon>Chrysiogenia</taxon>
        <taxon>Chrysiogenales</taxon>
        <taxon>Chrysiogenaceae</taxon>
        <taxon>Desulfurispira</taxon>
    </lineage>
</organism>
<gene>
    <name evidence="6" type="ORF">HNR37_001359</name>
</gene>
<dbReference type="PANTHER" id="PTHR23407">
    <property type="entry name" value="ATPASE INHIBITOR/5-FORMYLTETRAHYDROFOLATE CYCLO-LIGASE"/>
    <property type="match status" value="1"/>
</dbReference>
<comment type="caution">
    <text evidence="6">The sequence shown here is derived from an EMBL/GenBank/DDBJ whole genome shotgun (WGS) entry which is preliminary data.</text>
</comment>
<dbReference type="Proteomes" id="UP000528322">
    <property type="component" value="Unassembled WGS sequence"/>
</dbReference>
<dbReference type="RefSeq" id="WP_183731822.1">
    <property type="nucleotide sequence ID" value="NZ_JACHID010000007.1"/>
</dbReference>
<dbReference type="NCBIfam" id="TIGR02727">
    <property type="entry name" value="MTHFS_bact"/>
    <property type="match status" value="1"/>
</dbReference>
<accession>A0A7W7Y4V6</accession>
<keyword evidence="5" id="KW-0479">Metal-binding</keyword>
<evidence type="ECO:0000256" key="4">
    <source>
        <dbReference type="PIRSR" id="PIRSR006806-1"/>
    </source>
</evidence>
<evidence type="ECO:0000256" key="1">
    <source>
        <dbReference type="ARBA" id="ARBA00010638"/>
    </source>
</evidence>